<dbReference type="AlphaFoldDB" id="A0A1E4RZQ2"/>
<dbReference type="EMBL" id="KV453933">
    <property type="protein sequence ID" value="ODV72721.1"/>
    <property type="molecule type" value="Genomic_DNA"/>
</dbReference>
<evidence type="ECO:0000313" key="9">
    <source>
        <dbReference type="Proteomes" id="UP000094389"/>
    </source>
</evidence>
<dbReference type="InterPro" id="IPR019734">
    <property type="entry name" value="TPR_rpt"/>
</dbReference>
<dbReference type="GO" id="GO:0005783">
    <property type="term" value="C:endoplasmic reticulum"/>
    <property type="evidence" value="ECO:0007669"/>
    <property type="project" value="UniProtKB-SubCell"/>
</dbReference>
<dbReference type="GO" id="GO:0051087">
    <property type="term" value="F:protein-folding chaperone binding"/>
    <property type="evidence" value="ECO:0007669"/>
    <property type="project" value="TreeGrafter"/>
</dbReference>
<dbReference type="Proteomes" id="UP000094389">
    <property type="component" value="Unassembled WGS sequence"/>
</dbReference>
<name>A0A1E4RZQ2_CYBJN</name>
<dbReference type="OMA" id="KNCLRID"/>
<dbReference type="Gene3D" id="1.25.40.10">
    <property type="entry name" value="Tetratricopeptide repeat domain"/>
    <property type="match status" value="1"/>
</dbReference>
<dbReference type="CDD" id="cd06257">
    <property type="entry name" value="DnaJ"/>
    <property type="match status" value="1"/>
</dbReference>
<dbReference type="RefSeq" id="XP_020069760.1">
    <property type="nucleotide sequence ID" value="XM_020213739.1"/>
</dbReference>
<dbReference type="Pfam" id="PF00226">
    <property type="entry name" value="DnaJ"/>
    <property type="match status" value="1"/>
</dbReference>
<feature type="signal peptide" evidence="6">
    <location>
        <begin position="1"/>
        <end position="21"/>
    </location>
</feature>
<keyword evidence="2 6" id="KW-0732">Signal</keyword>
<keyword evidence="9" id="KW-1185">Reference proteome</keyword>
<evidence type="ECO:0000259" key="7">
    <source>
        <dbReference type="PROSITE" id="PS50076"/>
    </source>
</evidence>
<dbReference type="PROSITE" id="PS50005">
    <property type="entry name" value="TPR"/>
    <property type="match status" value="1"/>
</dbReference>
<dbReference type="SMART" id="SM00271">
    <property type="entry name" value="DnaJ"/>
    <property type="match status" value="1"/>
</dbReference>
<dbReference type="GeneID" id="30988135"/>
<dbReference type="OrthoDB" id="1726119at2759"/>
<dbReference type="InterPro" id="IPR001623">
    <property type="entry name" value="DnaJ_domain"/>
</dbReference>
<dbReference type="PANTHER" id="PTHR44140:SF2">
    <property type="entry name" value="LD25575P"/>
    <property type="match status" value="1"/>
</dbReference>
<dbReference type="PANTHER" id="PTHR44140">
    <property type="entry name" value="LD25575P"/>
    <property type="match status" value="1"/>
</dbReference>
<dbReference type="InterPro" id="IPR051727">
    <property type="entry name" value="DnaJ_C3_Co-chaperones"/>
</dbReference>
<evidence type="ECO:0000256" key="3">
    <source>
        <dbReference type="ARBA" id="ARBA00022824"/>
    </source>
</evidence>
<evidence type="ECO:0000256" key="4">
    <source>
        <dbReference type="PROSITE-ProRule" id="PRU00339"/>
    </source>
</evidence>
<evidence type="ECO:0000256" key="5">
    <source>
        <dbReference type="SAM" id="MobiDB-lite"/>
    </source>
</evidence>
<dbReference type="PRINTS" id="PR00625">
    <property type="entry name" value="JDOMAIN"/>
</dbReference>
<feature type="region of interest" description="Disordered" evidence="5">
    <location>
        <begin position="418"/>
        <end position="454"/>
    </location>
</feature>
<keyword evidence="3" id="KW-0256">Endoplasmic reticulum</keyword>
<evidence type="ECO:0000256" key="2">
    <source>
        <dbReference type="ARBA" id="ARBA00022729"/>
    </source>
</evidence>
<evidence type="ECO:0000256" key="1">
    <source>
        <dbReference type="ARBA" id="ARBA00004240"/>
    </source>
</evidence>
<reference evidence="8 9" key="1">
    <citation type="journal article" date="2016" name="Proc. Natl. Acad. Sci. U.S.A.">
        <title>Comparative genomics of biotechnologically important yeasts.</title>
        <authorList>
            <person name="Riley R."/>
            <person name="Haridas S."/>
            <person name="Wolfe K.H."/>
            <person name="Lopes M.R."/>
            <person name="Hittinger C.T."/>
            <person name="Goeker M."/>
            <person name="Salamov A.A."/>
            <person name="Wisecaver J.H."/>
            <person name="Long T.M."/>
            <person name="Calvey C.H."/>
            <person name="Aerts A.L."/>
            <person name="Barry K.W."/>
            <person name="Choi C."/>
            <person name="Clum A."/>
            <person name="Coughlan A.Y."/>
            <person name="Deshpande S."/>
            <person name="Douglass A.P."/>
            <person name="Hanson S.J."/>
            <person name="Klenk H.-P."/>
            <person name="LaButti K.M."/>
            <person name="Lapidus A."/>
            <person name="Lindquist E.A."/>
            <person name="Lipzen A.M."/>
            <person name="Meier-Kolthoff J.P."/>
            <person name="Ohm R.A."/>
            <person name="Otillar R.P."/>
            <person name="Pangilinan J.L."/>
            <person name="Peng Y."/>
            <person name="Rokas A."/>
            <person name="Rosa C.A."/>
            <person name="Scheuner C."/>
            <person name="Sibirny A.A."/>
            <person name="Slot J.C."/>
            <person name="Stielow J.B."/>
            <person name="Sun H."/>
            <person name="Kurtzman C.P."/>
            <person name="Blackwell M."/>
            <person name="Grigoriev I.V."/>
            <person name="Jeffries T.W."/>
        </authorList>
    </citation>
    <scope>NUCLEOTIDE SEQUENCE [LARGE SCALE GENOMIC DNA]</scope>
    <source>
        <strain evidence="9">ATCC 18201 / CBS 1600 / BCRC 20928 / JCM 3617 / NBRC 0987 / NRRL Y-1542</strain>
    </source>
</reference>
<dbReference type="PROSITE" id="PS50076">
    <property type="entry name" value="DNAJ_2"/>
    <property type="match status" value="1"/>
</dbReference>
<dbReference type="SUPFAM" id="SSF48452">
    <property type="entry name" value="TPR-like"/>
    <property type="match status" value="1"/>
</dbReference>
<dbReference type="GO" id="GO:0051787">
    <property type="term" value="F:misfolded protein binding"/>
    <property type="evidence" value="ECO:0007669"/>
    <property type="project" value="TreeGrafter"/>
</dbReference>
<dbReference type="InterPro" id="IPR011990">
    <property type="entry name" value="TPR-like_helical_dom_sf"/>
</dbReference>
<dbReference type="STRING" id="983966.A0A1E4RZQ2"/>
<organism evidence="8 9">
    <name type="scientific">Cyberlindnera jadinii (strain ATCC 18201 / CBS 1600 / BCRC 20928 / JCM 3617 / NBRC 0987 / NRRL Y-1542)</name>
    <name type="common">Torula yeast</name>
    <name type="synonym">Candida utilis</name>
    <dbReference type="NCBI Taxonomy" id="983966"/>
    <lineage>
        <taxon>Eukaryota</taxon>
        <taxon>Fungi</taxon>
        <taxon>Dikarya</taxon>
        <taxon>Ascomycota</taxon>
        <taxon>Saccharomycotina</taxon>
        <taxon>Saccharomycetes</taxon>
        <taxon>Phaffomycetales</taxon>
        <taxon>Phaffomycetaceae</taxon>
        <taxon>Cyberlindnera</taxon>
    </lineage>
</organism>
<protein>
    <submittedName>
        <fullName evidence="8">DnaJ-domain-containing protein</fullName>
    </submittedName>
</protein>
<evidence type="ECO:0000256" key="6">
    <source>
        <dbReference type="SAM" id="SignalP"/>
    </source>
</evidence>
<comment type="subcellular location">
    <subcellularLocation>
        <location evidence="1">Endoplasmic reticulum</location>
    </subcellularLocation>
</comment>
<accession>A0A1E4RZQ2</accession>
<dbReference type="InterPro" id="IPR036869">
    <property type="entry name" value="J_dom_sf"/>
</dbReference>
<feature type="region of interest" description="Disordered" evidence="5">
    <location>
        <begin position="510"/>
        <end position="553"/>
    </location>
</feature>
<feature type="compositionally biased region" description="Basic and acidic residues" evidence="5">
    <location>
        <begin position="510"/>
        <end position="531"/>
    </location>
</feature>
<keyword evidence="4" id="KW-0802">TPR repeat</keyword>
<sequence length="573" mass="65812">MKLRTTLLVSFLISGLGGVSLTEFNEQLALVDADFAQHGPTVEVLNGFEQLLKGTPDSADDVEFSAILAKTWYRKAIVNLSLGKDSNAINDLERSMTWDPNNAAVKKNLLDLLVKYGNRDKLKGLGALINPKDPLYSSALDQIHRIEELEHSGDLEKLGEAIIISPFDAQLRERRIQLIHDKIKSSDGIAEQNALFADLINDYTVMIKVNPAIKSENWNTLSNINLFGLGEYSTALNANKKCLHYDMDNANCKMNSKLLNKYSSILTQLSHQREYYASLQENNDEKLELEAIDIKDLATSLTKQDKFLKIRRLNEQFKTNLDFILHKAKEFNDEFNLKYNQLEMTIYTTLAMDAILRHDSTMLKTYGKKLPEDSLPRSLIKIDKALHSKEFHQAHQMITQLPKNMQKCSFVSKRLEKIQEHNQQQQHQQRQHRQRQYQQQQQHHQRPPSKPKNDYYAILNIDKTADEREIKKAYREASKLYHPDKYKGDLSPEEVEDKMTQINMAYEVLSDPKSRKDYDLGIDPNDHESQHQHNHQRQQRYTQHAGGNPFGGFGNGGFQFHFGNGGGGNFHFG</sequence>
<dbReference type="GO" id="GO:0034975">
    <property type="term" value="P:protein folding in endoplasmic reticulum"/>
    <property type="evidence" value="ECO:0007669"/>
    <property type="project" value="TreeGrafter"/>
</dbReference>
<dbReference type="Gene3D" id="1.10.287.110">
    <property type="entry name" value="DnaJ domain"/>
    <property type="match status" value="1"/>
</dbReference>
<evidence type="ECO:0000313" key="8">
    <source>
        <dbReference type="EMBL" id="ODV72721.1"/>
    </source>
</evidence>
<gene>
    <name evidence="8" type="ORF">CYBJADRAFT_163083</name>
</gene>
<feature type="domain" description="J" evidence="7">
    <location>
        <begin position="454"/>
        <end position="522"/>
    </location>
</feature>
<feature type="chain" id="PRO_5009162574" evidence="6">
    <location>
        <begin position="22"/>
        <end position="573"/>
    </location>
</feature>
<feature type="repeat" description="TPR" evidence="4">
    <location>
        <begin position="69"/>
        <end position="102"/>
    </location>
</feature>
<proteinExistence type="predicted"/>
<dbReference type="SUPFAM" id="SSF46565">
    <property type="entry name" value="Chaperone J-domain"/>
    <property type="match status" value="1"/>
</dbReference>